<accession>A0ABT9HEA7</accession>
<evidence type="ECO:0000313" key="3">
    <source>
        <dbReference type="Proteomes" id="UP001228171"/>
    </source>
</evidence>
<evidence type="ECO:0000313" key="2">
    <source>
        <dbReference type="EMBL" id="MDP4544102.1"/>
    </source>
</evidence>
<proteinExistence type="predicted"/>
<protein>
    <submittedName>
        <fullName evidence="2">Uncharacterized protein</fullName>
    </submittedName>
</protein>
<keyword evidence="3" id="KW-1185">Reference proteome</keyword>
<dbReference type="Proteomes" id="UP001228171">
    <property type="component" value="Unassembled WGS sequence"/>
</dbReference>
<name>A0ABT9HEA7_9GAMM</name>
<dbReference type="EMBL" id="JAVAJI010000003">
    <property type="protein sequence ID" value="MDP4544102.1"/>
    <property type="molecule type" value="Genomic_DNA"/>
</dbReference>
<comment type="caution">
    <text evidence="2">The sequence shown here is derived from an EMBL/GenBank/DDBJ whole genome shotgun (WGS) entry which is preliminary data.</text>
</comment>
<sequence length="65" mass="7020">MRIKYIKDAPNGPAGMLDEVTEFEGNVLVLTGFAVVDDGIKIKPSIEPKPKTKSKAKATTKTDSE</sequence>
<reference evidence="2 3" key="1">
    <citation type="submission" date="2023-08" db="EMBL/GenBank/DDBJ databases">
        <authorList>
            <person name="Kumar R."/>
        </authorList>
    </citation>
    <scope>NUCLEOTIDE SEQUENCE [LARGE SCALE GENOMIC DNA]</scope>
    <source>
        <strain evidence="2 3">LUR13</strain>
    </source>
</reference>
<organism evidence="2 3">
    <name type="scientific">Psychrobacter faecalis</name>
    <dbReference type="NCBI Taxonomy" id="180588"/>
    <lineage>
        <taxon>Bacteria</taxon>
        <taxon>Pseudomonadati</taxon>
        <taxon>Pseudomonadota</taxon>
        <taxon>Gammaproteobacteria</taxon>
        <taxon>Moraxellales</taxon>
        <taxon>Moraxellaceae</taxon>
        <taxon>Psychrobacter</taxon>
    </lineage>
</organism>
<evidence type="ECO:0000256" key="1">
    <source>
        <dbReference type="SAM" id="MobiDB-lite"/>
    </source>
</evidence>
<gene>
    <name evidence="2" type="ORF">Q8P09_03290</name>
</gene>
<dbReference type="RefSeq" id="WP_200662643.1">
    <property type="nucleotide sequence ID" value="NZ_JAVAJI010000003.1"/>
</dbReference>
<feature type="region of interest" description="Disordered" evidence="1">
    <location>
        <begin position="44"/>
        <end position="65"/>
    </location>
</feature>